<evidence type="ECO:0000256" key="1">
    <source>
        <dbReference type="SAM" id="MobiDB-lite"/>
    </source>
</evidence>
<dbReference type="EMBL" id="PPUQ01000021">
    <property type="protein sequence ID" value="RDC35568.1"/>
    <property type="molecule type" value="Genomic_DNA"/>
</dbReference>
<sequence>MRGRGTKPPDRIRTYKYSDAVSRFHGTHHRGKPSRPCPFPTPLPREFHAPCHRFQRGFHTPCTRFQRRFHAAGRTRENAPGELSRRNQDRPSAKSHLIACYTSCHLGSPHVSLIGAAMNAASHVESPISGRKLCAFALAAALALMAGAQFVPAHYAWAEDEPAATAQADATLPDAAPLEEAPPEVAALAPIENAPHLDLKDGSILLKDSGSNLQYSQDNEATWTSYSGNVTIGGTAGSGTNVQVLNGTHAILLNGVTINEPRANHAAIEIGSDTQAAQLTLWLYGSNKLSGSSGYPAIFAPGKAHLIFKGDLYGSLEAQGGYEAPAIGADSAVSSCGTIEFWQPGNVTARSGNGAPALGDPTSSAVDATGSVSFFSGTVTLQSSGTCDITAKSIVTGGGNIHLSQRPPANTTLAVDQGGSFPSSAYVLVSGLAAGENLLGASFGEKGPVFVRGDRWVDAKHYIVDGFATWMDDGDLGLFLDRNLLKDGSSVKMSFSESGNVYEGTIKGSAEAGYTLHLAIPDPPVENPVVSMHEKKGCKLIVDVSSEGIPQYTLDGGVSWTRYSGYLAVTGAADFTSFPVSNQVIVRKGTHALRFQDLSGVAVSIEGSSNATLTLVGSNYICGHRLEASPGVAVRGTSSLTINGKGTLNTVGAGTGRQPCILGEPNTTISIAGGTVLAHSGVTGGNGITAGKLVVSGGTVEALSQSSGSAAITASKSIAVSGGSVTAKGSKFVAGIGSDHYGSCGSITISGGIVNAHGGDLSAAIGCSVGGSCGEIKISGGTVNAVGGLGTHGAGRVAAITSSVKAPVITGGTVKCNEAVSTRAASLASASASPAPAALNFLLASPVALASDLDEEATSLASEDEQRFVNENNDDLSLVTIHGLPANTPISSLQMRLLDTEFVEEPTGGSTYGMRDVQTDDQGALYLHLTPLEATDKLVVASWNGRNYSGLSERNLDGTFAIALAPTEAAVYYQWHSFEDGWAYEDAGVDWSIDGQTSGNAAGHDVTALRIETSIGGLNVSYAVDNGSGWSPAVENGDIAGEMEQPVQALRVSLSGDEAARYTVYYRLYVKGVGWMAWAHDGTANGTSGYGYPVKAFQVAILPAGATPTTGEASATEYAYLVKDGQSQPGLIGEKPSAGHEEREAAPPAKALASTGDSPAFAIALGAALASGALVLASRARHRRSLS</sequence>
<evidence type="ECO:0000313" key="3">
    <source>
        <dbReference type="EMBL" id="RDC35568.1"/>
    </source>
</evidence>
<feature type="compositionally biased region" description="Basic and acidic residues" evidence="1">
    <location>
        <begin position="74"/>
        <end position="90"/>
    </location>
</feature>
<accession>A0ABD7GGF5</accession>
<protein>
    <submittedName>
        <fullName evidence="3">Peptidase</fullName>
    </submittedName>
</protein>
<proteinExistence type="predicted"/>
<dbReference type="Pfam" id="PF07538">
    <property type="entry name" value="ChW"/>
    <property type="match status" value="1"/>
</dbReference>
<name>A0ABD7GGF5_EGGLN</name>
<keyword evidence="2" id="KW-0472">Membrane</keyword>
<reference evidence="3 4" key="1">
    <citation type="journal article" date="2018" name="Elife">
        <title>Discovery and characterization of a prevalent human gut bacterial enzyme sufficient for the inactivation of a family of plant toxins.</title>
        <authorList>
            <person name="Koppel N."/>
            <person name="Bisanz J.E."/>
            <person name="Pandelia M.E."/>
            <person name="Turnbaugh P.J."/>
            <person name="Balskus E.P."/>
        </authorList>
    </citation>
    <scope>NUCLEOTIDE SEQUENCE [LARGE SCALE GENOMIC DNA]</scope>
    <source>
        <strain evidence="3 4">16A</strain>
    </source>
</reference>
<evidence type="ECO:0000313" key="4">
    <source>
        <dbReference type="Proteomes" id="UP000253915"/>
    </source>
</evidence>
<feature type="region of interest" description="Disordered" evidence="1">
    <location>
        <begin position="71"/>
        <end position="90"/>
    </location>
</feature>
<dbReference type="InterPro" id="IPR006637">
    <property type="entry name" value="ChW"/>
</dbReference>
<keyword evidence="2" id="KW-0812">Transmembrane</keyword>
<organism evidence="3 4">
    <name type="scientific">Eggerthella lenta</name>
    <name type="common">Eubacterium lentum</name>
    <dbReference type="NCBI Taxonomy" id="84112"/>
    <lineage>
        <taxon>Bacteria</taxon>
        <taxon>Bacillati</taxon>
        <taxon>Actinomycetota</taxon>
        <taxon>Coriobacteriia</taxon>
        <taxon>Eggerthellales</taxon>
        <taxon>Eggerthellaceae</taxon>
        <taxon>Eggerthella</taxon>
    </lineage>
</organism>
<dbReference type="SMART" id="SM00728">
    <property type="entry name" value="ChW"/>
    <property type="match status" value="2"/>
</dbReference>
<feature type="region of interest" description="Disordered" evidence="1">
    <location>
        <begin position="1130"/>
        <end position="1153"/>
    </location>
</feature>
<gene>
    <name evidence="3" type="ORF">C1853_12550</name>
</gene>
<keyword evidence="2" id="KW-1133">Transmembrane helix</keyword>
<dbReference type="Proteomes" id="UP000253915">
    <property type="component" value="Unassembled WGS sequence"/>
</dbReference>
<feature type="transmembrane region" description="Helical" evidence="2">
    <location>
        <begin position="1160"/>
        <end position="1177"/>
    </location>
</feature>
<comment type="caution">
    <text evidence="3">The sequence shown here is derived from an EMBL/GenBank/DDBJ whole genome shotgun (WGS) entry which is preliminary data.</text>
</comment>
<feature type="region of interest" description="Disordered" evidence="1">
    <location>
        <begin position="1"/>
        <end position="38"/>
    </location>
</feature>
<dbReference type="AlphaFoldDB" id="A0ABD7GGF5"/>
<evidence type="ECO:0000256" key="2">
    <source>
        <dbReference type="SAM" id="Phobius"/>
    </source>
</evidence>